<sequence>MDIDSVDIEEFCFGEEDGTVEGKSRGPKDSDSLESLCSRSEISPEDKNVEQVQSSSPNPGPVKHSKRDEILHKIYDLLWGFAMQLPAILFSILWFLTIGAPTSFPYYLSTGKWTSLAKVFPLYQVMEIGAISLKSKSEVASSCSHLEDGSHLLNRHVGFGSGTIRNTQMEIQLQDLYDHFEIQMNDAQVLSIIDSSYHVLNDLKSLHVPQLKDKGKQTQKYESFVNYKERLSVDIPFLGISLMNSHPEIDNQLHTTPYPVILSFNCVNKGSVANQMKSKDNSAKILSGSTSQIASSNLHEPVFSLAVAKWRNEDTSLVSFESISLRIADFYLEIEQKIVLRLFEFCKTVSSRLQNRVFQNIGSSQNLFFSVEFTGEITRNARYLTRLDEKHLNCTGTTLLTEDYKRSCLLPHVVPIGAPWQKIQLSARKQKKIYVELFDMEPIKLTLSFSSSPWILRNGVITSGEFLIHRGLMALADVEGAKIHFKQLVLSHQIASWESIQEILVSHYTRQFLHEMYKVFGSAGVIGNPVGFARSLGLGIKDFFSLPIWSVFQSPAGLITGMAQGTTSLLSNTVYAISDATSQFSKAAHKGIVAFTFDDQTATMIERQQKGMASQSKGVINEFLEGLTGVLQSPIKGAEKHGLPGVLSGIALGVTGLVARPTASILEVTGKTAQSIRNRSRIYQMGYRCFRVRLPRPLSAESPLKPYSWEEAVGTHVLTETDMKLRDETLIVCKALKQCGQHVLITSRLILVVSCSSLIDLGKPNFEGVPADPKWVLQSEIRMDSVILADNEGEIVHIVGSGSDTSFRQNLQQQKRGNGGKGKLWNKCQNPLPLFQTNLEFRCPEEADEFLRVLMCMIERGKEQGWGSVYVLHQSNIK</sequence>
<dbReference type="AlphaFoldDB" id="A0AAW2S1F2"/>
<evidence type="ECO:0000256" key="1">
    <source>
        <dbReference type="SAM" id="MobiDB-lite"/>
    </source>
</evidence>
<dbReference type="InterPro" id="IPR056748">
    <property type="entry name" value="VPS13-like_C"/>
</dbReference>
<proteinExistence type="predicted"/>
<name>A0AAW2S1F2_SESRA</name>
<evidence type="ECO:0000256" key="2">
    <source>
        <dbReference type="SAM" id="Phobius"/>
    </source>
</evidence>
<reference evidence="4" key="2">
    <citation type="journal article" date="2024" name="Plant">
        <title>Genomic evolution and insights into agronomic trait innovations of Sesamum species.</title>
        <authorList>
            <person name="Miao H."/>
            <person name="Wang L."/>
            <person name="Qu L."/>
            <person name="Liu H."/>
            <person name="Sun Y."/>
            <person name="Le M."/>
            <person name="Wang Q."/>
            <person name="Wei S."/>
            <person name="Zheng Y."/>
            <person name="Lin W."/>
            <person name="Duan Y."/>
            <person name="Cao H."/>
            <person name="Xiong S."/>
            <person name="Wang X."/>
            <person name="Wei L."/>
            <person name="Li C."/>
            <person name="Ma Q."/>
            <person name="Ju M."/>
            <person name="Zhao R."/>
            <person name="Li G."/>
            <person name="Mu C."/>
            <person name="Tian Q."/>
            <person name="Mei H."/>
            <person name="Zhang T."/>
            <person name="Gao T."/>
            <person name="Zhang H."/>
        </authorList>
    </citation>
    <scope>NUCLEOTIDE SEQUENCE</scope>
    <source>
        <strain evidence="4">G02</strain>
    </source>
</reference>
<dbReference type="GO" id="GO:0006623">
    <property type="term" value="P:protein targeting to vacuole"/>
    <property type="evidence" value="ECO:0007669"/>
    <property type="project" value="TreeGrafter"/>
</dbReference>
<keyword evidence="2" id="KW-0472">Membrane</keyword>
<feature type="compositionally biased region" description="Basic and acidic residues" evidence="1">
    <location>
        <begin position="20"/>
        <end position="31"/>
    </location>
</feature>
<keyword evidence="2" id="KW-1133">Transmembrane helix</keyword>
<protein>
    <submittedName>
        <fullName evidence="4">Vacuolar protein sorting-associated protein 13</fullName>
    </submittedName>
</protein>
<organism evidence="4">
    <name type="scientific">Sesamum radiatum</name>
    <name type="common">Black benniseed</name>
    <dbReference type="NCBI Taxonomy" id="300843"/>
    <lineage>
        <taxon>Eukaryota</taxon>
        <taxon>Viridiplantae</taxon>
        <taxon>Streptophyta</taxon>
        <taxon>Embryophyta</taxon>
        <taxon>Tracheophyta</taxon>
        <taxon>Spermatophyta</taxon>
        <taxon>Magnoliopsida</taxon>
        <taxon>eudicotyledons</taxon>
        <taxon>Gunneridae</taxon>
        <taxon>Pentapetalae</taxon>
        <taxon>asterids</taxon>
        <taxon>lamiids</taxon>
        <taxon>Lamiales</taxon>
        <taxon>Pedaliaceae</taxon>
        <taxon>Sesamum</taxon>
    </lineage>
</organism>
<accession>A0AAW2S1F2</accession>
<dbReference type="Pfam" id="PF25037">
    <property type="entry name" value="VPS13_C"/>
    <property type="match status" value="1"/>
</dbReference>
<dbReference type="InterPro" id="IPR026847">
    <property type="entry name" value="VPS13"/>
</dbReference>
<evidence type="ECO:0000259" key="3">
    <source>
        <dbReference type="Pfam" id="PF25037"/>
    </source>
</evidence>
<dbReference type="PANTHER" id="PTHR16166">
    <property type="entry name" value="VACUOLAR PROTEIN SORTING-ASSOCIATED PROTEIN VPS13"/>
    <property type="match status" value="1"/>
</dbReference>
<feature type="region of interest" description="Disordered" evidence="1">
    <location>
        <begin position="14"/>
        <end position="65"/>
    </location>
</feature>
<feature type="transmembrane region" description="Helical" evidence="2">
    <location>
        <begin position="74"/>
        <end position="96"/>
    </location>
</feature>
<keyword evidence="2" id="KW-0812">Transmembrane</keyword>
<comment type="caution">
    <text evidence="4">The sequence shown here is derived from an EMBL/GenBank/DDBJ whole genome shotgun (WGS) entry which is preliminary data.</text>
</comment>
<dbReference type="PANTHER" id="PTHR16166:SF143">
    <property type="entry name" value="PROTEIN SORTING-ASSOCIATED PROTEIN, PUTATIVE (DUF1162)-RELATED"/>
    <property type="match status" value="1"/>
</dbReference>
<dbReference type="GO" id="GO:0045053">
    <property type="term" value="P:protein retention in Golgi apparatus"/>
    <property type="evidence" value="ECO:0007669"/>
    <property type="project" value="TreeGrafter"/>
</dbReference>
<evidence type="ECO:0000313" key="4">
    <source>
        <dbReference type="EMBL" id="KAL0386237.1"/>
    </source>
</evidence>
<gene>
    <name evidence="4" type="ORF">Sradi_3018000</name>
</gene>
<reference evidence="4" key="1">
    <citation type="submission" date="2020-06" db="EMBL/GenBank/DDBJ databases">
        <authorList>
            <person name="Li T."/>
            <person name="Hu X."/>
            <person name="Zhang T."/>
            <person name="Song X."/>
            <person name="Zhang H."/>
            <person name="Dai N."/>
            <person name="Sheng W."/>
            <person name="Hou X."/>
            <person name="Wei L."/>
        </authorList>
    </citation>
    <scope>NUCLEOTIDE SEQUENCE</scope>
    <source>
        <strain evidence="4">G02</strain>
        <tissue evidence="4">Leaf</tissue>
    </source>
</reference>
<feature type="domain" description="Intermembrane lipid transfer protein VPS13-like C-terminal" evidence="3">
    <location>
        <begin position="692"/>
        <end position="758"/>
    </location>
</feature>
<dbReference type="EMBL" id="JACGWJ010000012">
    <property type="protein sequence ID" value="KAL0386237.1"/>
    <property type="molecule type" value="Genomic_DNA"/>
</dbReference>